<sequence>MEQLKKNQDYKYTIIAQFAQENECEIENYGNFIIGENLLILRDEDNRIMSFILTGATFDHSIYTCVYNDFET</sequence>
<proteinExistence type="predicted"/>
<evidence type="ECO:0000313" key="2">
    <source>
        <dbReference type="Proteomes" id="UP000176939"/>
    </source>
</evidence>
<organism evidence="1 2">
    <name type="scientific">Candidatus Woesebacteria bacterium RBG_13_36_22</name>
    <dbReference type="NCBI Taxonomy" id="1802478"/>
    <lineage>
        <taxon>Bacteria</taxon>
        <taxon>Candidatus Woeseibacteriota</taxon>
    </lineage>
</organism>
<dbReference type="AlphaFoldDB" id="A0A1F7X1M8"/>
<comment type="caution">
    <text evidence="1">The sequence shown here is derived from an EMBL/GenBank/DDBJ whole genome shotgun (WGS) entry which is preliminary data.</text>
</comment>
<gene>
    <name evidence="1" type="ORF">A2Z67_02610</name>
</gene>
<name>A0A1F7X1M8_9BACT</name>
<protein>
    <submittedName>
        <fullName evidence="1">Uncharacterized protein</fullName>
    </submittedName>
</protein>
<dbReference type="EMBL" id="MGFQ01000035">
    <property type="protein sequence ID" value="OGM08877.1"/>
    <property type="molecule type" value="Genomic_DNA"/>
</dbReference>
<accession>A0A1F7X1M8</accession>
<reference evidence="1 2" key="1">
    <citation type="journal article" date="2016" name="Nat. Commun.">
        <title>Thousands of microbial genomes shed light on interconnected biogeochemical processes in an aquifer system.</title>
        <authorList>
            <person name="Anantharaman K."/>
            <person name="Brown C.T."/>
            <person name="Hug L.A."/>
            <person name="Sharon I."/>
            <person name="Castelle C.J."/>
            <person name="Probst A.J."/>
            <person name="Thomas B.C."/>
            <person name="Singh A."/>
            <person name="Wilkins M.J."/>
            <person name="Karaoz U."/>
            <person name="Brodie E.L."/>
            <person name="Williams K.H."/>
            <person name="Hubbard S.S."/>
            <person name="Banfield J.F."/>
        </authorList>
    </citation>
    <scope>NUCLEOTIDE SEQUENCE [LARGE SCALE GENOMIC DNA]</scope>
</reference>
<evidence type="ECO:0000313" key="1">
    <source>
        <dbReference type="EMBL" id="OGM08877.1"/>
    </source>
</evidence>
<dbReference type="Proteomes" id="UP000176939">
    <property type="component" value="Unassembled WGS sequence"/>
</dbReference>